<proteinExistence type="predicted"/>
<organism evidence="4">
    <name type="scientific">Phaffia rhodozyma</name>
    <name type="common">Yeast</name>
    <name type="synonym">Xanthophyllomyces dendrorhous</name>
    <dbReference type="NCBI Taxonomy" id="264483"/>
    <lineage>
        <taxon>Eukaryota</taxon>
        <taxon>Fungi</taxon>
        <taxon>Dikarya</taxon>
        <taxon>Basidiomycota</taxon>
        <taxon>Agaricomycotina</taxon>
        <taxon>Tremellomycetes</taxon>
        <taxon>Cystofilobasidiales</taxon>
        <taxon>Mrakiaceae</taxon>
        <taxon>Phaffia</taxon>
    </lineage>
</organism>
<protein>
    <submittedName>
        <fullName evidence="4">Phosphoglycerate mutase</fullName>
    </submittedName>
</protein>
<feature type="active site" description="Proton donor/acceptor" evidence="2">
    <location>
        <position position="90"/>
    </location>
</feature>
<feature type="active site" description="Tele-phosphohistidine intermediate" evidence="2">
    <location>
        <position position="11"/>
    </location>
</feature>
<dbReference type="PANTHER" id="PTHR46517:SF1">
    <property type="entry name" value="FRUCTOSE-2,6-BISPHOSPHATASE TIGAR"/>
    <property type="match status" value="1"/>
</dbReference>
<feature type="binding site" evidence="3">
    <location>
        <position position="64"/>
    </location>
    <ligand>
        <name>substrate</name>
    </ligand>
</feature>
<reference evidence="4" key="1">
    <citation type="submission" date="2014-08" db="EMBL/GenBank/DDBJ databases">
        <authorList>
            <person name="Sharma Rahul"/>
            <person name="Thines Marco"/>
        </authorList>
    </citation>
    <scope>NUCLEOTIDE SEQUENCE</scope>
</reference>
<keyword evidence="1" id="KW-0378">Hydrolase</keyword>
<dbReference type="PROSITE" id="PS00175">
    <property type="entry name" value="PG_MUTASE"/>
    <property type="match status" value="1"/>
</dbReference>
<dbReference type="InterPro" id="IPR013078">
    <property type="entry name" value="His_Pase_superF_clade-1"/>
</dbReference>
<dbReference type="AlphaFoldDB" id="A0A0F7STF6"/>
<dbReference type="SUPFAM" id="SSF53254">
    <property type="entry name" value="Phosphoglycerate mutase-like"/>
    <property type="match status" value="1"/>
</dbReference>
<feature type="binding site" evidence="3">
    <location>
        <begin position="10"/>
        <end position="17"/>
    </location>
    <ligand>
        <name>substrate</name>
    </ligand>
</feature>
<dbReference type="InterPro" id="IPR029033">
    <property type="entry name" value="His_PPase_superfam"/>
</dbReference>
<evidence type="ECO:0000256" key="1">
    <source>
        <dbReference type="ARBA" id="ARBA00022801"/>
    </source>
</evidence>
<dbReference type="GO" id="GO:0043456">
    <property type="term" value="P:regulation of pentose-phosphate shunt"/>
    <property type="evidence" value="ECO:0007669"/>
    <property type="project" value="TreeGrafter"/>
</dbReference>
<evidence type="ECO:0000256" key="3">
    <source>
        <dbReference type="PIRSR" id="PIRSR613078-2"/>
    </source>
</evidence>
<dbReference type="InterPro" id="IPR001345">
    <property type="entry name" value="PG/BPGM_mutase_AS"/>
</dbReference>
<dbReference type="GO" id="GO:0045820">
    <property type="term" value="P:negative regulation of glycolytic process"/>
    <property type="evidence" value="ECO:0007669"/>
    <property type="project" value="TreeGrafter"/>
</dbReference>
<dbReference type="InterPro" id="IPR051695">
    <property type="entry name" value="Phosphoglycerate_Mutase"/>
</dbReference>
<accession>A0A0F7STF6</accession>
<dbReference type="GO" id="GO:0004331">
    <property type="term" value="F:fructose-2,6-bisphosphate 2-phosphatase activity"/>
    <property type="evidence" value="ECO:0007669"/>
    <property type="project" value="TreeGrafter"/>
</dbReference>
<dbReference type="Gene3D" id="3.40.50.1240">
    <property type="entry name" value="Phosphoglycerate mutase-like"/>
    <property type="match status" value="1"/>
</dbReference>
<dbReference type="SMART" id="SM00855">
    <property type="entry name" value="PGAM"/>
    <property type="match status" value="1"/>
</dbReference>
<dbReference type="CDD" id="cd07067">
    <property type="entry name" value="HP_PGM_like"/>
    <property type="match status" value="1"/>
</dbReference>
<dbReference type="Pfam" id="PF00300">
    <property type="entry name" value="His_Phos_1"/>
    <property type="match status" value="1"/>
</dbReference>
<name>A0A0F7STF6_PHARH</name>
<evidence type="ECO:0000256" key="2">
    <source>
        <dbReference type="PIRSR" id="PIRSR613078-1"/>
    </source>
</evidence>
<dbReference type="GO" id="GO:0005829">
    <property type="term" value="C:cytosol"/>
    <property type="evidence" value="ECO:0007669"/>
    <property type="project" value="TreeGrafter"/>
</dbReference>
<dbReference type="PANTHER" id="PTHR46517">
    <property type="entry name" value="FRUCTOSE-2,6-BISPHOSPHATASE TIGAR"/>
    <property type="match status" value="1"/>
</dbReference>
<dbReference type="EMBL" id="LN483157">
    <property type="protein sequence ID" value="CED83840.1"/>
    <property type="molecule type" value="Genomic_DNA"/>
</dbReference>
<evidence type="ECO:0000313" key="4">
    <source>
        <dbReference type="EMBL" id="CED83840.1"/>
    </source>
</evidence>
<sequence>MADLIVHLIRHGQTDDNANKIIQGQKDTPLNQAGIHQASLLASNAFAPSVIDGWSYVWSSDLMRAAQTAKILLSASATPPTLMTTPRLRERYMSSLQGLEISALSSRPMPANAETVPQMQARGLAFWKDEILSLAEKANGDTVALVSHGAFRLLSLPPDIHPALLPNTSVTTLHLNRQGLGVLKTWADVSHLVGHGPTETLDSRLLNLCGGE</sequence>